<proteinExistence type="predicted"/>
<feature type="transmembrane region" description="Helical" evidence="1">
    <location>
        <begin position="211"/>
        <end position="230"/>
    </location>
</feature>
<name>A0A2W1JQ19_9CYAN</name>
<keyword evidence="1" id="KW-0472">Membrane</keyword>
<feature type="transmembrane region" description="Helical" evidence="1">
    <location>
        <begin position="127"/>
        <end position="149"/>
    </location>
</feature>
<accession>A0A2W1JQ19</accession>
<feature type="transmembrane region" description="Helical" evidence="1">
    <location>
        <begin position="96"/>
        <end position="121"/>
    </location>
</feature>
<dbReference type="EMBL" id="PQWO01000007">
    <property type="protein sequence ID" value="PZD72992.1"/>
    <property type="molecule type" value="Genomic_DNA"/>
</dbReference>
<keyword evidence="1" id="KW-1133">Transmembrane helix</keyword>
<sequence>MGLQTHEKLTIHRLILLSNIGALLWLQNNARFWQLYHEAILQQIKGSHDPDTVMRIVQGLMWLAQTCERMNLTQIRAADLQPSWLATAAQRRLYRLGISICGGSCFGLIVGLIGGLSFGLVGSMAQGVISGLWGGMVGGFCSGITVGLISHSIEDLSFGPLGALSIIRPLPTFRVSGLRLYRTIRHKLARRLLVGFLTGILLGLSRQPLTLLLFVTVSAVISAVLESLFISSPPQRSSRLSGRRRTVSAVLIYAMAALCGTGLCSLLLLAFTQRIPWPHILVMAIPIGFYFWFLSEGIIHLQRLVLRIILWRSGTMPWNIASVLNEATALGLLQRRGTDYSFAHLALQNHWAKAHASGSLRI</sequence>
<comment type="caution">
    <text evidence="2">The sequence shown here is derived from an EMBL/GenBank/DDBJ whole genome shotgun (WGS) entry which is preliminary data.</text>
</comment>
<dbReference type="RefSeq" id="WP_110986493.1">
    <property type="nucleotide sequence ID" value="NZ_CAWNWM010000007.1"/>
</dbReference>
<dbReference type="Proteomes" id="UP000248857">
    <property type="component" value="Unassembled WGS sequence"/>
</dbReference>
<feature type="transmembrane region" description="Helical" evidence="1">
    <location>
        <begin position="277"/>
        <end position="294"/>
    </location>
</feature>
<keyword evidence="3" id="KW-1185">Reference proteome</keyword>
<gene>
    <name evidence="2" type="ORF">C1752_02794</name>
</gene>
<evidence type="ECO:0000313" key="2">
    <source>
        <dbReference type="EMBL" id="PZD72992.1"/>
    </source>
</evidence>
<protein>
    <submittedName>
        <fullName evidence="2">Uncharacterized protein</fullName>
    </submittedName>
</protein>
<organism evidence="2 3">
    <name type="scientific">Acaryochloris thomasi RCC1774</name>
    <dbReference type="NCBI Taxonomy" id="1764569"/>
    <lineage>
        <taxon>Bacteria</taxon>
        <taxon>Bacillati</taxon>
        <taxon>Cyanobacteriota</taxon>
        <taxon>Cyanophyceae</taxon>
        <taxon>Acaryochloridales</taxon>
        <taxon>Acaryochloridaceae</taxon>
        <taxon>Acaryochloris</taxon>
        <taxon>Acaryochloris thomasi</taxon>
    </lineage>
</organism>
<dbReference type="OrthoDB" id="419058at2"/>
<reference evidence="2 3" key="1">
    <citation type="journal article" date="2018" name="Sci. Rep.">
        <title>A novel species of the marine cyanobacterium Acaryochloris with a unique pigment content and lifestyle.</title>
        <authorList>
            <person name="Partensky F."/>
            <person name="Six C."/>
            <person name="Ratin M."/>
            <person name="Garczarek L."/>
            <person name="Vaulot D."/>
            <person name="Probert I."/>
            <person name="Calteau A."/>
            <person name="Gourvil P."/>
            <person name="Marie D."/>
            <person name="Grebert T."/>
            <person name="Bouchier C."/>
            <person name="Le Panse S."/>
            <person name="Gachenot M."/>
            <person name="Rodriguez F."/>
            <person name="Garrido J.L."/>
        </authorList>
    </citation>
    <scope>NUCLEOTIDE SEQUENCE [LARGE SCALE GENOMIC DNA]</scope>
    <source>
        <strain evidence="2 3">RCC1774</strain>
    </source>
</reference>
<evidence type="ECO:0000313" key="3">
    <source>
        <dbReference type="Proteomes" id="UP000248857"/>
    </source>
</evidence>
<evidence type="ECO:0000256" key="1">
    <source>
        <dbReference type="SAM" id="Phobius"/>
    </source>
</evidence>
<feature type="transmembrane region" description="Helical" evidence="1">
    <location>
        <begin position="250"/>
        <end position="271"/>
    </location>
</feature>
<keyword evidence="1" id="KW-0812">Transmembrane</keyword>
<dbReference type="AlphaFoldDB" id="A0A2W1JQ19"/>
<feature type="transmembrane region" description="Helical" evidence="1">
    <location>
        <begin position="188"/>
        <end position="205"/>
    </location>
</feature>